<evidence type="ECO:0000313" key="4">
    <source>
        <dbReference type="EMBL" id="KAJ1972675.1"/>
    </source>
</evidence>
<dbReference type="InterPro" id="IPR002777">
    <property type="entry name" value="PFD_beta-like"/>
</dbReference>
<sequence>MDSNTASNLLQTLQTKIISGQQQLSAVRAQTQIQEREKRRNELTLKEIESLPSNVTTYKAIGKMFLQVEQKDVTKELKGNVADAGEVAKGLEKKQKFLEREITDCNNSLKDILHYSKQT</sequence>
<dbReference type="SUPFAM" id="SSF46579">
    <property type="entry name" value="Prefoldin"/>
    <property type="match status" value="1"/>
</dbReference>
<name>A0A9W8B0U2_9FUNG</name>
<evidence type="ECO:0000256" key="2">
    <source>
        <dbReference type="ARBA" id="ARBA00023186"/>
    </source>
</evidence>
<gene>
    <name evidence="4" type="ORF">H4R34_005327</name>
</gene>
<organism evidence="4 5">
    <name type="scientific">Dimargaris verticillata</name>
    <dbReference type="NCBI Taxonomy" id="2761393"/>
    <lineage>
        <taxon>Eukaryota</taxon>
        <taxon>Fungi</taxon>
        <taxon>Fungi incertae sedis</taxon>
        <taxon>Zoopagomycota</taxon>
        <taxon>Kickxellomycotina</taxon>
        <taxon>Dimargaritomycetes</taxon>
        <taxon>Dimargaritales</taxon>
        <taxon>Dimargaritaceae</taxon>
        <taxon>Dimargaris</taxon>
    </lineage>
</organism>
<evidence type="ECO:0000313" key="5">
    <source>
        <dbReference type="Proteomes" id="UP001151582"/>
    </source>
</evidence>
<protein>
    <recommendedName>
        <fullName evidence="6">Prefoldin</fullName>
    </recommendedName>
</protein>
<comment type="similarity">
    <text evidence="1">Belongs to the prefoldin subunit beta family.</text>
</comment>
<dbReference type="Gene3D" id="1.10.287.370">
    <property type="match status" value="1"/>
</dbReference>
<dbReference type="OrthoDB" id="2015447at2759"/>
<dbReference type="PANTHER" id="PTHR20903:SF0">
    <property type="entry name" value="PREFOLDIN SUBUNIT 1"/>
    <property type="match status" value="1"/>
</dbReference>
<dbReference type="PANTHER" id="PTHR20903">
    <property type="entry name" value="PREFOLDIN SUBUNIT 1-RELATED"/>
    <property type="match status" value="1"/>
</dbReference>
<accession>A0A9W8B0U2</accession>
<evidence type="ECO:0008006" key="6">
    <source>
        <dbReference type="Google" id="ProtNLM"/>
    </source>
</evidence>
<dbReference type="GO" id="GO:0005737">
    <property type="term" value="C:cytoplasm"/>
    <property type="evidence" value="ECO:0007669"/>
    <property type="project" value="TreeGrafter"/>
</dbReference>
<keyword evidence="5" id="KW-1185">Reference proteome</keyword>
<feature type="coiled-coil region" evidence="3">
    <location>
        <begin position="81"/>
        <end position="108"/>
    </location>
</feature>
<dbReference type="GO" id="GO:0016272">
    <property type="term" value="C:prefoldin complex"/>
    <property type="evidence" value="ECO:0007669"/>
    <property type="project" value="InterPro"/>
</dbReference>
<dbReference type="InterPro" id="IPR009053">
    <property type="entry name" value="Prefoldin"/>
</dbReference>
<evidence type="ECO:0000256" key="1">
    <source>
        <dbReference type="ARBA" id="ARBA00008045"/>
    </source>
</evidence>
<comment type="caution">
    <text evidence="4">The sequence shown here is derived from an EMBL/GenBank/DDBJ whole genome shotgun (WGS) entry which is preliminary data.</text>
</comment>
<keyword evidence="3" id="KW-0175">Coiled coil</keyword>
<dbReference type="Pfam" id="PF01920">
    <property type="entry name" value="Prefoldin_2"/>
    <property type="match status" value="1"/>
</dbReference>
<proteinExistence type="inferred from homology"/>
<dbReference type="AlphaFoldDB" id="A0A9W8B0U2"/>
<dbReference type="GO" id="GO:0044183">
    <property type="term" value="F:protein folding chaperone"/>
    <property type="evidence" value="ECO:0007669"/>
    <property type="project" value="TreeGrafter"/>
</dbReference>
<dbReference type="Proteomes" id="UP001151582">
    <property type="component" value="Unassembled WGS sequence"/>
</dbReference>
<dbReference type="EMBL" id="JANBQB010000992">
    <property type="protein sequence ID" value="KAJ1972675.1"/>
    <property type="molecule type" value="Genomic_DNA"/>
</dbReference>
<dbReference type="GO" id="GO:0051082">
    <property type="term" value="F:unfolded protein binding"/>
    <property type="evidence" value="ECO:0007669"/>
    <property type="project" value="InterPro"/>
</dbReference>
<reference evidence="4" key="1">
    <citation type="submission" date="2022-07" db="EMBL/GenBank/DDBJ databases">
        <title>Phylogenomic reconstructions and comparative analyses of Kickxellomycotina fungi.</title>
        <authorList>
            <person name="Reynolds N.K."/>
            <person name="Stajich J.E."/>
            <person name="Barry K."/>
            <person name="Grigoriev I.V."/>
            <person name="Crous P."/>
            <person name="Smith M.E."/>
        </authorList>
    </citation>
    <scope>NUCLEOTIDE SEQUENCE</scope>
    <source>
        <strain evidence="4">RSA 567</strain>
    </source>
</reference>
<evidence type="ECO:0000256" key="3">
    <source>
        <dbReference type="SAM" id="Coils"/>
    </source>
</evidence>
<keyword evidence="2" id="KW-0143">Chaperone</keyword>